<organism evidence="1 2">
    <name type="scientific">Limnospira indica PCC 8005</name>
    <dbReference type="NCBI Taxonomy" id="376219"/>
    <lineage>
        <taxon>Bacteria</taxon>
        <taxon>Bacillati</taxon>
        <taxon>Cyanobacteriota</taxon>
        <taxon>Cyanophyceae</taxon>
        <taxon>Oscillatoriophycideae</taxon>
        <taxon>Oscillatoriales</taxon>
        <taxon>Sirenicapillariaceae</taxon>
        <taxon>Limnospira</taxon>
    </lineage>
</organism>
<keyword evidence="2" id="KW-1185">Reference proteome</keyword>
<dbReference type="Proteomes" id="UP000032946">
    <property type="component" value="Chromosome"/>
</dbReference>
<reference evidence="1 2" key="1">
    <citation type="submission" date="2014-02" db="EMBL/GenBank/DDBJ databases">
        <authorList>
            <person name="Genoscope - CEA"/>
        </authorList>
    </citation>
    <scope>NUCLEOTIDE SEQUENCE [LARGE SCALE GENOMIC DNA]</scope>
    <source>
        <strain evidence="1 2">PCC 8005</strain>
    </source>
</reference>
<name>A0A9P1P1V7_9CYAN</name>
<evidence type="ECO:0000313" key="2">
    <source>
        <dbReference type="Proteomes" id="UP000032946"/>
    </source>
</evidence>
<gene>
    <name evidence="1" type="ORF">ARTHRO_40801</name>
</gene>
<evidence type="ECO:0000313" key="1">
    <source>
        <dbReference type="EMBL" id="CDM96392.1"/>
    </source>
</evidence>
<protein>
    <submittedName>
        <fullName evidence="1">Uncharacterized protein</fullName>
    </submittedName>
</protein>
<dbReference type="EMBL" id="FO818640">
    <property type="protein sequence ID" value="CDM96392.1"/>
    <property type="molecule type" value="Genomic_DNA"/>
</dbReference>
<sequence length="50" mass="5613">MLHIFNEQAVIDRNEAGKGSMTAPLSNDWRKRAIAAVKSGQKKSRVARQF</sequence>
<accession>A0A9P1P1V7</accession>
<proteinExistence type="predicted"/>
<dbReference type="AlphaFoldDB" id="A0A9P1P1V7"/>